<name>A0A0D2QXP6_GOSRA</name>
<proteinExistence type="predicted"/>
<dbReference type="Gramene" id="KJB21906">
    <property type="protein sequence ID" value="KJB21906"/>
    <property type="gene ID" value="B456_004G020500"/>
</dbReference>
<dbReference type="EMBL" id="CM001743">
    <property type="protein sequence ID" value="KJB21906.1"/>
    <property type="molecule type" value="Genomic_DNA"/>
</dbReference>
<reference evidence="1 2" key="1">
    <citation type="journal article" date="2012" name="Nature">
        <title>Repeated polyploidization of Gossypium genomes and the evolution of spinnable cotton fibres.</title>
        <authorList>
            <person name="Paterson A.H."/>
            <person name="Wendel J.F."/>
            <person name="Gundlach H."/>
            <person name="Guo H."/>
            <person name="Jenkins J."/>
            <person name="Jin D."/>
            <person name="Llewellyn D."/>
            <person name="Showmaker K.C."/>
            <person name="Shu S."/>
            <person name="Udall J."/>
            <person name="Yoo M.J."/>
            <person name="Byers R."/>
            <person name="Chen W."/>
            <person name="Doron-Faigenboim A."/>
            <person name="Duke M.V."/>
            <person name="Gong L."/>
            <person name="Grimwood J."/>
            <person name="Grover C."/>
            <person name="Grupp K."/>
            <person name="Hu G."/>
            <person name="Lee T.H."/>
            <person name="Li J."/>
            <person name="Lin L."/>
            <person name="Liu T."/>
            <person name="Marler B.S."/>
            <person name="Page J.T."/>
            <person name="Roberts A.W."/>
            <person name="Romanel E."/>
            <person name="Sanders W.S."/>
            <person name="Szadkowski E."/>
            <person name="Tan X."/>
            <person name="Tang H."/>
            <person name="Xu C."/>
            <person name="Wang J."/>
            <person name="Wang Z."/>
            <person name="Zhang D."/>
            <person name="Zhang L."/>
            <person name="Ashrafi H."/>
            <person name="Bedon F."/>
            <person name="Bowers J.E."/>
            <person name="Brubaker C.L."/>
            <person name="Chee P.W."/>
            <person name="Das S."/>
            <person name="Gingle A.R."/>
            <person name="Haigler C.H."/>
            <person name="Harker D."/>
            <person name="Hoffmann L.V."/>
            <person name="Hovav R."/>
            <person name="Jones D.C."/>
            <person name="Lemke C."/>
            <person name="Mansoor S."/>
            <person name="ur Rahman M."/>
            <person name="Rainville L.N."/>
            <person name="Rambani A."/>
            <person name="Reddy U.K."/>
            <person name="Rong J.K."/>
            <person name="Saranga Y."/>
            <person name="Scheffler B.E."/>
            <person name="Scheffler J.A."/>
            <person name="Stelly D.M."/>
            <person name="Triplett B.A."/>
            <person name="Van Deynze A."/>
            <person name="Vaslin M.F."/>
            <person name="Waghmare V.N."/>
            <person name="Walford S.A."/>
            <person name="Wright R.J."/>
            <person name="Zaki E.A."/>
            <person name="Zhang T."/>
            <person name="Dennis E.S."/>
            <person name="Mayer K.F."/>
            <person name="Peterson D.G."/>
            <person name="Rokhsar D.S."/>
            <person name="Wang X."/>
            <person name="Schmutz J."/>
        </authorList>
    </citation>
    <scope>NUCLEOTIDE SEQUENCE [LARGE SCALE GENOMIC DNA]</scope>
</reference>
<sequence length="84" mass="9722">MHQNIVTEDSRNSQKPASGKCITYIFLYQIMIAKTEEIRKFDKVVKYNLNCHAYFIFKTDFIPHGSNGRTSKTRLLTTEGKFTG</sequence>
<dbReference type="Proteomes" id="UP000032304">
    <property type="component" value="Chromosome 4"/>
</dbReference>
<organism evidence="1 2">
    <name type="scientific">Gossypium raimondii</name>
    <name type="common">Peruvian cotton</name>
    <name type="synonym">Gossypium klotzschianum subsp. raimondii</name>
    <dbReference type="NCBI Taxonomy" id="29730"/>
    <lineage>
        <taxon>Eukaryota</taxon>
        <taxon>Viridiplantae</taxon>
        <taxon>Streptophyta</taxon>
        <taxon>Embryophyta</taxon>
        <taxon>Tracheophyta</taxon>
        <taxon>Spermatophyta</taxon>
        <taxon>Magnoliopsida</taxon>
        <taxon>eudicotyledons</taxon>
        <taxon>Gunneridae</taxon>
        <taxon>Pentapetalae</taxon>
        <taxon>rosids</taxon>
        <taxon>malvids</taxon>
        <taxon>Malvales</taxon>
        <taxon>Malvaceae</taxon>
        <taxon>Malvoideae</taxon>
        <taxon>Gossypium</taxon>
    </lineage>
</organism>
<evidence type="ECO:0000313" key="1">
    <source>
        <dbReference type="EMBL" id="KJB21906.1"/>
    </source>
</evidence>
<protein>
    <submittedName>
        <fullName evidence="1">Uncharacterized protein</fullName>
    </submittedName>
</protein>
<keyword evidence="2" id="KW-1185">Reference proteome</keyword>
<evidence type="ECO:0000313" key="2">
    <source>
        <dbReference type="Proteomes" id="UP000032304"/>
    </source>
</evidence>
<accession>A0A0D2QXP6</accession>
<gene>
    <name evidence="1" type="ORF">B456_004G020500</name>
</gene>
<dbReference type="AlphaFoldDB" id="A0A0D2QXP6"/>